<reference evidence="4 5" key="1">
    <citation type="submission" date="2014-04" db="EMBL/GenBank/DDBJ databases">
        <authorList>
            <consortium name="DOE Joint Genome Institute"/>
            <person name="Kuo A."/>
            <person name="Kohler A."/>
            <person name="Costa M.D."/>
            <person name="Nagy L.G."/>
            <person name="Floudas D."/>
            <person name="Copeland A."/>
            <person name="Barry K.W."/>
            <person name="Cichocki N."/>
            <person name="Veneault-Fourrey C."/>
            <person name="LaButti K."/>
            <person name="Lindquist E.A."/>
            <person name="Lipzen A."/>
            <person name="Lundell T."/>
            <person name="Morin E."/>
            <person name="Murat C."/>
            <person name="Sun H."/>
            <person name="Tunlid A."/>
            <person name="Henrissat B."/>
            <person name="Grigoriev I.V."/>
            <person name="Hibbett D.S."/>
            <person name="Martin F."/>
            <person name="Nordberg H.P."/>
            <person name="Cantor M.N."/>
            <person name="Hua S.X."/>
        </authorList>
    </citation>
    <scope>NUCLEOTIDE SEQUENCE [LARGE SCALE GENOMIC DNA]</scope>
    <source>
        <strain evidence="4 5">Marx 270</strain>
    </source>
</reference>
<evidence type="ECO:0000256" key="1">
    <source>
        <dbReference type="ARBA" id="ARBA00022737"/>
    </source>
</evidence>
<dbReference type="InterPro" id="IPR007111">
    <property type="entry name" value="NACHT_NTPase"/>
</dbReference>
<dbReference type="Proteomes" id="UP000054217">
    <property type="component" value="Unassembled WGS sequence"/>
</dbReference>
<dbReference type="InParanoid" id="A0A0C3NMR5"/>
<dbReference type="AlphaFoldDB" id="A0A0C3NMR5"/>
<dbReference type="InterPro" id="IPR056884">
    <property type="entry name" value="NPHP3-like_N"/>
</dbReference>
<dbReference type="HOGENOM" id="CLU_000288_6_0_1"/>
<evidence type="ECO:0000313" key="4">
    <source>
        <dbReference type="EMBL" id="KIN96900.1"/>
    </source>
</evidence>
<dbReference type="EMBL" id="KN832037">
    <property type="protein sequence ID" value="KIN96900.1"/>
    <property type="molecule type" value="Genomic_DNA"/>
</dbReference>
<reference evidence="5" key="2">
    <citation type="submission" date="2015-01" db="EMBL/GenBank/DDBJ databases">
        <title>Evolutionary Origins and Diversification of the Mycorrhizal Mutualists.</title>
        <authorList>
            <consortium name="DOE Joint Genome Institute"/>
            <consortium name="Mycorrhizal Genomics Consortium"/>
            <person name="Kohler A."/>
            <person name="Kuo A."/>
            <person name="Nagy L.G."/>
            <person name="Floudas D."/>
            <person name="Copeland A."/>
            <person name="Barry K.W."/>
            <person name="Cichocki N."/>
            <person name="Veneault-Fourrey C."/>
            <person name="LaButti K."/>
            <person name="Lindquist E.A."/>
            <person name="Lipzen A."/>
            <person name="Lundell T."/>
            <person name="Morin E."/>
            <person name="Murat C."/>
            <person name="Riley R."/>
            <person name="Ohm R."/>
            <person name="Sun H."/>
            <person name="Tunlid A."/>
            <person name="Henrissat B."/>
            <person name="Grigoriev I.V."/>
            <person name="Hibbett D.S."/>
            <person name="Martin F."/>
        </authorList>
    </citation>
    <scope>NUCLEOTIDE SEQUENCE [LARGE SCALE GENOMIC DNA]</scope>
    <source>
        <strain evidence="5">Marx 270</strain>
    </source>
</reference>
<organism evidence="4 5">
    <name type="scientific">Pisolithus tinctorius Marx 270</name>
    <dbReference type="NCBI Taxonomy" id="870435"/>
    <lineage>
        <taxon>Eukaryota</taxon>
        <taxon>Fungi</taxon>
        <taxon>Dikarya</taxon>
        <taxon>Basidiomycota</taxon>
        <taxon>Agaricomycotina</taxon>
        <taxon>Agaricomycetes</taxon>
        <taxon>Agaricomycetidae</taxon>
        <taxon>Boletales</taxon>
        <taxon>Sclerodermatineae</taxon>
        <taxon>Pisolithaceae</taxon>
        <taxon>Pisolithus</taxon>
    </lineage>
</organism>
<accession>A0A0C3NMR5</accession>
<protein>
    <recommendedName>
        <fullName evidence="3">NACHT domain-containing protein</fullName>
    </recommendedName>
</protein>
<evidence type="ECO:0000313" key="5">
    <source>
        <dbReference type="Proteomes" id="UP000054217"/>
    </source>
</evidence>
<dbReference type="OrthoDB" id="163438at2759"/>
<feature type="region of interest" description="Disordered" evidence="2">
    <location>
        <begin position="1"/>
        <end position="114"/>
    </location>
</feature>
<evidence type="ECO:0000259" key="3">
    <source>
        <dbReference type="PROSITE" id="PS50837"/>
    </source>
</evidence>
<dbReference type="SUPFAM" id="SSF52540">
    <property type="entry name" value="P-loop containing nucleoside triphosphate hydrolases"/>
    <property type="match status" value="1"/>
</dbReference>
<proteinExistence type="predicted"/>
<feature type="compositionally biased region" description="Basic residues" evidence="2">
    <location>
        <begin position="1"/>
        <end position="11"/>
    </location>
</feature>
<sequence>MARMQSKKHRRLLDFWKPPGSAPSGLTSQRPSQTLPEGPALDVETSSSASKGGLSRLKRFFHRKTQSHQTAAIEGAQTNTDGGPPEQIEQTPAPGTEDTQRPADQTQSAPASAAVGKDVDGAVKAFHDINPISPIGCGVISAVDDANTRFTEIQNFSDTYLQPFKVFNEIVTTLSNVHPYAKIALGILSAASNLLISQVNRDAAVSSLLKKIRNTYEFLAEDDTMKNIDNMKNTLGMIARVISDSAQFIKDYSETKSFWKRLGKDILSETQTIVDGHIKTLDDLMQQYRDRTIRNIHINMYRVFEDLNLDGMAYAGGAGLNTTKRCLDGTRTEMLQQIIGWITNRDVDAPRILWLHGQAGRGKSAIAHTIASWVKDVGAIGSCFCFVRDRQSEHREEKMFTTIARDLAGRDPAFRRALGYILAEDHTLKTTPDVAQQWQRLILEPLSKAMGAIVGNVVVVIDALDESGTDESRRHILSLLTSTEAALLPANFRILLTSRPLPDIEYVLGHSQHVLTTCLDDVPLESAERDIRLFVTKEIGHLKNIGSTEIDQIAEKASGLFEWARLACEFIKPRKAGHTVKERFDDVVTLQSGEGKTLLDATYISILESGIPTSPVPLSRFLSVMRQVLMVAEPLPMKTLNLMRMRFPSEDDHYDISVILEFMGPVLSGINAHSTPVRPLHASFYDFLTDPSRSGVYFIDMSDSYDQYDQSFALLQILCSDLKFNICGLESSYFSNAEIADLQERKAQNISPHLSYSCQFWAQHLQRAGFDSRLAMLVHTVVGSERLLFWLEAMSLLGLVGNAADALAYTTKWLKVNIA</sequence>
<feature type="compositionally biased region" description="Basic residues" evidence="2">
    <location>
        <begin position="56"/>
        <end position="66"/>
    </location>
</feature>
<keyword evidence="5" id="KW-1185">Reference proteome</keyword>
<dbReference type="InterPro" id="IPR027417">
    <property type="entry name" value="P-loop_NTPase"/>
</dbReference>
<dbReference type="PANTHER" id="PTHR10039:SF17">
    <property type="entry name" value="FUNGAL STAND N-TERMINAL GOODBYE DOMAIN-CONTAINING PROTEIN-RELATED"/>
    <property type="match status" value="1"/>
</dbReference>
<dbReference type="PANTHER" id="PTHR10039">
    <property type="entry name" value="AMELOGENIN"/>
    <property type="match status" value="1"/>
</dbReference>
<gene>
    <name evidence="4" type="ORF">M404DRAFT_1006400</name>
</gene>
<feature type="domain" description="NACHT" evidence="3">
    <location>
        <begin position="351"/>
        <end position="500"/>
    </location>
</feature>
<name>A0A0C3NMR5_PISTI</name>
<feature type="compositionally biased region" description="Polar residues" evidence="2">
    <location>
        <begin position="24"/>
        <end position="35"/>
    </location>
</feature>
<evidence type="ECO:0000256" key="2">
    <source>
        <dbReference type="SAM" id="MobiDB-lite"/>
    </source>
</evidence>
<keyword evidence="1" id="KW-0677">Repeat</keyword>
<dbReference type="PROSITE" id="PS50837">
    <property type="entry name" value="NACHT"/>
    <property type="match status" value="1"/>
</dbReference>
<dbReference type="Gene3D" id="3.40.50.300">
    <property type="entry name" value="P-loop containing nucleotide triphosphate hydrolases"/>
    <property type="match status" value="1"/>
</dbReference>
<dbReference type="Pfam" id="PF24883">
    <property type="entry name" value="NPHP3_N"/>
    <property type="match status" value="1"/>
</dbReference>